<evidence type="ECO:0000313" key="1">
    <source>
        <dbReference type="EMBL" id="KRS10815.1"/>
    </source>
</evidence>
<organism evidence="1 2">
    <name type="scientific">Roseovarius atlanticus</name>
    <dbReference type="NCBI Taxonomy" id="1641875"/>
    <lineage>
        <taxon>Bacteria</taxon>
        <taxon>Pseudomonadati</taxon>
        <taxon>Pseudomonadota</taxon>
        <taxon>Alphaproteobacteria</taxon>
        <taxon>Rhodobacterales</taxon>
        <taxon>Roseobacteraceae</taxon>
        <taxon>Roseovarius</taxon>
    </lineage>
</organism>
<sequence>MDSRTLLNQAKADGFSGNSTFKQMLEVVGGKNADLENNIDVAALFLDLVFQETKQAHLLDR</sequence>
<name>A0A0T5NQ84_9RHOB</name>
<accession>A0A0T5NQ84</accession>
<keyword evidence="2" id="KW-1185">Reference proteome</keyword>
<protein>
    <submittedName>
        <fullName evidence="1">Uncharacterized protein</fullName>
    </submittedName>
</protein>
<dbReference type="EMBL" id="LAXJ01000026">
    <property type="protein sequence ID" value="KRS10815.1"/>
    <property type="molecule type" value="Genomic_DNA"/>
</dbReference>
<dbReference type="AlphaFoldDB" id="A0A0T5NQ84"/>
<evidence type="ECO:0000313" key="2">
    <source>
        <dbReference type="Proteomes" id="UP000051295"/>
    </source>
</evidence>
<comment type="caution">
    <text evidence="1">The sequence shown here is derived from an EMBL/GenBank/DDBJ whole genome shotgun (WGS) entry which is preliminary data.</text>
</comment>
<proteinExistence type="predicted"/>
<gene>
    <name evidence="1" type="ORF">XM53_18905</name>
</gene>
<dbReference type="Proteomes" id="UP000051295">
    <property type="component" value="Unassembled WGS sequence"/>
</dbReference>
<reference evidence="1 2" key="1">
    <citation type="submission" date="2015-04" db="EMBL/GenBank/DDBJ databases">
        <title>The draft genome sequence of Roseovarius sp.R12b.</title>
        <authorList>
            <person name="Li G."/>
            <person name="Lai Q."/>
            <person name="Shao Z."/>
            <person name="Yan P."/>
        </authorList>
    </citation>
    <scope>NUCLEOTIDE SEQUENCE [LARGE SCALE GENOMIC DNA]</scope>
    <source>
        <strain evidence="1 2">R12B</strain>
    </source>
</reference>
<dbReference type="PATRIC" id="fig|1641875.4.peg.2312"/>